<reference evidence="2 3" key="1">
    <citation type="submission" date="2019-07" db="EMBL/GenBank/DDBJ databases">
        <title>The Draft Genome Sequence of Rhizobium tropici SARCC-755 Associated with Superior Nodulation on Pigeonpea (Cajanus cajan (L.) Millsp.).</title>
        <authorList>
            <person name="Bopape F.L."/>
            <person name="Hassen A.I."/>
            <person name="Swanevelder Z.H."/>
            <person name="Gwata E.T."/>
        </authorList>
    </citation>
    <scope>NUCLEOTIDE SEQUENCE [LARGE SCALE GENOMIC DNA]</scope>
    <source>
        <strain evidence="2 3">SARCC-755</strain>
    </source>
</reference>
<evidence type="ECO:0000256" key="1">
    <source>
        <dbReference type="ARBA" id="ARBA00006479"/>
    </source>
</evidence>
<dbReference type="CDD" id="cd23763">
    <property type="entry name" value="ASKHA_ATPase_ROK"/>
    <property type="match status" value="1"/>
</dbReference>
<evidence type="ECO:0000313" key="2">
    <source>
        <dbReference type="EMBL" id="KAA1185794.1"/>
    </source>
</evidence>
<dbReference type="Pfam" id="PF00480">
    <property type="entry name" value="ROK"/>
    <property type="match status" value="1"/>
</dbReference>
<dbReference type="SUPFAM" id="SSF46785">
    <property type="entry name" value="Winged helix' DNA-binding domain"/>
    <property type="match status" value="1"/>
</dbReference>
<protein>
    <submittedName>
        <fullName evidence="2">ROK family transcriptional regulator</fullName>
    </submittedName>
</protein>
<dbReference type="InterPro" id="IPR036390">
    <property type="entry name" value="WH_DNA-bd_sf"/>
</dbReference>
<dbReference type="InterPro" id="IPR043129">
    <property type="entry name" value="ATPase_NBD"/>
</dbReference>
<dbReference type="OrthoDB" id="49685at2"/>
<dbReference type="SUPFAM" id="SSF53067">
    <property type="entry name" value="Actin-like ATPase domain"/>
    <property type="match status" value="1"/>
</dbReference>
<organism evidence="2 3">
    <name type="scientific">Rhizobium tropici</name>
    <dbReference type="NCBI Taxonomy" id="398"/>
    <lineage>
        <taxon>Bacteria</taxon>
        <taxon>Pseudomonadati</taxon>
        <taxon>Pseudomonadota</taxon>
        <taxon>Alphaproteobacteria</taxon>
        <taxon>Hyphomicrobiales</taxon>
        <taxon>Rhizobiaceae</taxon>
        <taxon>Rhizobium/Agrobacterium group</taxon>
        <taxon>Rhizobium</taxon>
    </lineage>
</organism>
<comment type="similarity">
    <text evidence="1">Belongs to the ROK (NagC/XylR) family.</text>
</comment>
<dbReference type="Gene3D" id="3.30.420.40">
    <property type="match status" value="2"/>
</dbReference>
<dbReference type="EMBL" id="VNIP01000001">
    <property type="protein sequence ID" value="KAA1185794.1"/>
    <property type="molecule type" value="Genomic_DNA"/>
</dbReference>
<dbReference type="Proteomes" id="UP000323608">
    <property type="component" value="Unassembled WGS sequence"/>
</dbReference>
<dbReference type="AlphaFoldDB" id="A0A5B0WFD2"/>
<dbReference type="InterPro" id="IPR036388">
    <property type="entry name" value="WH-like_DNA-bd_sf"/>
</dbReference>
<dbReference type="Pfam" id="PF13412">
    <property type="entry name" value="HTH_24"/>
    <property type="match status" value="1"/>
</dbReference>
<dbReference type="PANTHER" id="PTHR18964:SF149">
    <property type="entry name" value="BIFUNCTIONAL UDP-N-ACETYLGLUCOSAMINE 2-EPIMERASE_N-ACETYLMANNOSAMINE KINASE"/>
    <property type="match status" value="1"/>
</dbReference>
<gene>
    <name evidence="2" type="ORF">FP026_01925</name>
</gene>
<accession>A0A5B0WFD2</accession>
<dbReference type="Gene3D" id="1.10.10.10">
    <property type="entry name" value="Winged helix-like DNA-binding domain superfamily/Winged helix DNA-binding domain"/>
    <property type="match status" value="1"/>
</dbReference>
<evidence type="ECO:0000313" key="3">
    <source>
        <dbReference type="Proteomes" id="UP000323608"/>
    </source>
</evidence>
<dbReference type="InterPro" id="IPR000600">
    <property type="entry name" value="ROK"/>
</dbReference>
<comment type="caution">
    <text evidence="2">The sequence shown here is derived from an EMBL/GenBank/DDBJ whole genome shotgun (WGS) entry which is preliminary data.</text>
</comment>
<name>A0A5B0WFD2_RHITR</name>
<sequence length="415" mass="44901">MSLVHGPEDTPTIPAILDPSGGANQVGVRAHNERLVLSLVRRHGALSKADIARRSGLSAQTVSVIMRELEKDGLLSRDAPVRGRVGQPSIPMRLNPDAVLSFGVKIGRRSADLVLMDFVGGIRMQLHQIYPYPLPQDIIAFVAAGIKELEGRLSDEQRRKIAGMGVAAPFELWNWAEQVGAPPGAMDVWRGFDLRAEIASRVTYPVFMQNDATSACGAELVFGVGPHYPDFVYFFIGSFLGGGIVLNSSVFVGRTGTAGALGPLPVRGRNGENRQLLEIASIFVLENLLRDHGFDPRPLWYSADNWIDFGEPLEIWIQDTAKALAQAIVASASVLDFSAAVIDGGFPAWVRERVVRATMKAAAELDLQGVVMPEIIEGAVGPQARAVGGASLPIFARYLIDQNVLFKEIEHAEGH</sequence>
<dbReference type="PANTHER" id="PTHR18964">
    <property type="entry name" value="ROK (REPRESSOR, ORF, KINASE) FAMILY"/>
    <property type="match status" value="1"/>
</dbReference>
<proteinExistence type="inferred from homology"/>
<dbReference type="RefSeq" id="WP_149632943.1">
    <property type="nucleotide sequence ID" value="NZ_VNIP01000001.1"/>
</dbReference>